<comment type="caution">
    <text evidence="2">The sequence shown here is derived from an EMBL/GenBank/DDBJ whole genome shotgun (WGS) entry which is preliminary data.</text>
</comment>
<feature type="domain" description="RES" evidence="1">
    <location>
        <begin position="97"/>
        <end position="222"/>
    </location>
</feature>
<reference evidence="2 3" key="1">
    <citation type="submission" date="2024-04" db="EMBL/GenBank/DDBJ databases">
        <title>Novel species of the genus Ideonella isolated from streams.</title>
        <authorList>
            <person name="Lu H."/>
        </authorList>
    </citation>
    <scope>NUCLEOTIDE SEQUENCE [LARGE SCALE GENOMIC DNA]</scope>
    <source>
        <strain evidence="2 3">LYT19W</strain>
    </source>
</reference>
<dbReference type="Pfam" id="PF08808">
    <property type="entry name" value="RES"/>
    <property type="match status" value="1"/>
</dbReference>
<dbReference type="EMBL" id="JBBUTI010000009">
    <property type="protein sequence ID" value="MEK8047478.1"/>
    <property type="molecule type" value="Genomic_DNA"/>
</dbReference>
<name>A0ABU9C6U1_9BURK</name>
<accession>A0ABU9C6U1</accession>
<dbReference type="Proteomes" id="UP001379945">
    <property type="component" value="Unassembled WGS sequence"/>
</dbReference>
<sequence length="248" mass="27320">MSVTRLTAAAVPAAHQLTERRLPRIKPLGWGPGYRLVPSRFPPTSLFDRVARPDELEAVAAVQALTHPRLRNEIGEIQLVPPDERVSGPGSTPVMAAFCHLNPEGSRFSDGSWGVYYAADSMAAAVAEVSHHRAKFLAATNEPAIELDFRCYVSQVLQPLHDVRPASWQFLHQPDDYGPSQAWARRLRAAGSWGLAYRSVRHPGGQCVAVFRPKALALPVVQGAHVALQWDGQRMAHWYTKSELQPVG</sequence>
<evidence type="ECO:0000313" key="2">
    <source>
        <dbReference type="EMBL" id="MEK8047478.1"/>
    </source>
</evidence>
<gene>
    <name evidence="2" type="ORF">AACH00_14035</name>
</gene>
<evidence type="ECO:0000259" key="1">
    <source>
        <dbReference type="SMART" id="SM00953"/>
    </source>
</evidence>
<protein>
    <submittedName>
        <fullName evidence="2">RES family NAD+ phosphorylase</fullName>
    </submittedName>
</protein>
<dbReference type="InterPro" id="IPR014914">
    <property type="entry name" value="RES_dom"/>
</dbReference>
<dbReference type="SMART" id="SM00953">
    <property type="entry name" value="RES"/>
    <property type="match status" value="1"/>
</dbReference>
<evidence type="ECO:0000313" key="3">
    <source>
        <dbReference type="Proteomes" id="UP001379945"/>
    </source>
</evidence>
<dbReference type="RefSeq" id="WP_341399785.1">
    <property type="nucleotide sequence ID" value="NZ_JBBUTI010000009.1"/>
</dbReference>
<proteinExistence type="predicted"/>
<organism evidence="2 3">
    <name type="scientific">Ideonella margarita</name>
    <dbReference type="NCBI Taxonomy" id="2984191"/>
    <lineage>
        <taxon>Bacteria</taxon>
        <taxon>Pseudomonadati</taxon>
        <taxon>Pseudomonadota</taxon>
        <taxon>Betaproteobacteria</taxon>
        <taxon>Burkholderiales</taxon>
        <taxon>Sphaerotilaceae</taxon>
        <taxon>Ideonella</taxon>
    </lineage>
</organism>
<keyword evidence="3" id="KW-1185">Reference proteome</keyword>